<gene>
    <name evidence="7" type="ORF">Syun_017909</name>
</gene>
<dbReference type="PANTHER" id="PTHR23111">
    <property type="entry name" value="ZINC FINGER PROTEIN"/>
    <property type="match status" value="1"/>
</dbReference>
<dbReference type="InterPro" id="IPR001876">
    <property type="entry name" value="Znf_RanBP2"/>
</dbReference>
<feature type="compositionally biased region" description="Basic and acidic residues" evidence="5">
    <location>
        <begin position="582"/>
        <end position="600"/>
    </location>
</feature>
<reference evidence="7 8" key="1">
    <citation type="submission" date="2024-01" db="EMBL/GenBank/DDBJ databases">
        <title>Genome assemblies of Stephania.</title>
        <authorList>
            <person name="Yang L."/>
        </authorList>
    </citation>
    <scope>NUCLEOTIDE SEQUENCE [LARGE SCALE GENOMIC DNA]</scope>
    <source>
        <strain evidence="7">YNDBR</strain>
        <tissue evidence="7">Leaf</tissue>
    </source>
</reference>
<proteinExistence type="predicted"/>
<feature type="region of interest" description="Disordered" evidence="5">
    <location>
        <begin position="472"/>
        <end position="504"/>
    </location>
</feature>
<dbReference type="EMBL" id="JBBNAF010000007">
    <property type="protein sequence ID" value="KAK9129112.1"/>
    <property type="molecule type" value="Genomic_DNA"/>
</dbReference>
<evidence type="ECO:0000256" key="5">
    <source>
        <dbReference type="SAM" id="MobiDB-lite"/>
    </source>
</evidence>
<name>A0AAP0P2V8_9MAGN</name>
<dbReference type="PROSITE" id="PS01358">
    <property type="entry name" value="ZF_RANBP2_1"/>
    <property type="match status" value="2"/>
</dbReference>
<keyword evidence="1" id="KW-0479">Metal-binding</keyword>
<feature type="region of interest" description="Disordered" evidence="5">
    <location>
        <begin position="538"/>
        <end position="696"/>
    </location>
</feature>
<dbReference type="PANTHER" id="PTHR23111:SF30">
    <property type="entry name" value="ZINC FINGER PROTEIN VAR3, CHLOROPLASTIC"/>
    <property type="match status" value="1"/>
</dbReference>
<feature type="compositionally biased region" description="Polar residues" evidence="5">
    <location>
        <begin position="681"/>
        <end position="696"/>
    </location>
</feature>
<feature type="compositionally biased region" description="Polar residues" evidence="5">
    <location>
        <begin position="601"/>
        <end position="642"/>
    </location>
</feature>
<dbReference type="Proteomes" id="UP001420932">
    <property type="component" value="Unassembled WGS sequence"/>
</dbReference>
<protein>
    <recommendedName>
        <fullName evidence="6">RanBP2-type domain-containing protein</fullName>
    </recommendedName>
</protein>
<dbReference type="SMART" id="SM00547">
    <property type="entry name" value="ZnF_RBZ"/>
    <property type="match status" value="2"/>
</dbReference>
<dbReference type="SUPFAM" id="SSF90209">
    <property type="entry name" value="Ran binding protein zinc finger-like"/>
    <property type="match status" value="1"/>
</dbReference>
<feature type="compositionally biased region" description="Basic and acidic residues" evidence="5">
    <location>
        <begin position="493"/>
        <end position="504"/>
    </location>
</feature>
<evidence type="ECO:0000256" key="2">
    <source>
        <dbReference type="ARBA" id="ARBA00022771"/>
    </source>
</evidence>
<dbReference type="InterPro" id="IPR036443">
    <property type="entry name" value="Znf_RanBP2_sf"/>
</dbReference>
<evidence type="ECO:0000313" key="8">
    <source>
        <dbReference type="Proteomes" id="UP001420932"/>
    </source>
</evidence>
<dbReference type="GO" id="GO:0008270">
    <property type="term" value="F:zinc ion binding"/>
    <property type="evidence" value="ECO:0007669"/>
    <property type="project" value="UniProtKB-KW"/>
</dbReference>
<keyword evidence="3" id="KW-0862">Zinc</keyword>
<feature type="domain" description="RanBP2-type" evidence="6">
    <location>
        <begin position="275"/>
        <end position="304"/>
    </location>
</feature>
<evidence type="ECO:0000313" key="7">
    <source>
        <dbReference type="EMBL" id="KAK9129112.1"/>
    </source>
</evidence>
<organism evidence="7 8">
    <name type="scientific">Stephania yunnanensis</name>
    <dbReference type="NCBI Taxonomy" id="152371"/>
    <lineage>
        <taxon>Eukaryota</taxon>
        <taxon>Viridiplantae</taxon>
        <taxon>Streptophyta</taxon>
        <taxon>Embryophyta</taxon>
        <taxon>Tracheophyta</taxon>
        <taxon>Spermatophyta</taxon>
        <taxon>Magnoliopsida</taxon>
        <taxon>Ranunculales</taxon>
        <taxon>Menispermaceae</taxon>
        <taxon>Menispermoideae</taxon>
        <taxon>Cissampelideae</taxon>
        <taxon>Stephania</taxon>
    </lineage>
</organism>
<dbReference type="PROSITE" id="PS50199">
    <property type="entry name" value="ZF_RANBP2_2"/>
    <property type="match status" value="2"/>
</dbReference>
<evidence type="ECO:0000256" key="1">
    <source>
        <dbReference type="ARBA" id="ARBA00022723"/>
    </source>
</evidence>
<feature type="domain" description="RanBP2-type" evidence="6">
    <location>
        <begin position="308"/>
        <end position="337"/>
    </location>
</feature>
<evidence type="ECO:0000256" key="3">
    <source>
        <dbReference type="ARBA" id="ARBA00022833"/>
    </source>
</evidence>
<sequence length="801" mass="88783">MGGASKLVTLLASPLPLLRPRSAAVAIRLAAHRRPALPALSPFSGRRAISSTPHRRLGFPVDHLRRSSTSSAARDDNYSAEAALGPSRVSSSWPEWGSFVECVRVCGYFDREMELSGEDLVSEAEGLTEEFVRVVKGCVLFARDRPELLGLACRRDVEIVVENGSPFLFRSAVDSARRMEGFLGKFRSNELIYGKAHTVDLMRFLLSYIWRSPEGGSLSNRDLVDSSVRNLLSEFANASRSSFGSNLSGSGGYPMQFPNRFEQPARPYRQQIEMKRGDWICPKCNFMNFARNMKCLECDEARPKRQLSGGEWECPQCNFFNHGRNVMCLRCDCKCPGEVAFGTSNGVGHYGESGLNYGNAGTGNDLNISNRTDPTGASDSVNQTLNRILSRSATPEAVKSIATDGENGPGAGRNSVPRFESALNRQTDGRRSEYVPFVPLPADMFAKPHSTTDDEKVSDCNGAPAMVDGSMNSFSSGLSRDNFPSEKPVYPTESKEDKEQAEKSERWFKKVAELHDVPDLASAISDEDFPEIMPMRKGENRFVVSKKKDRSLTSPQHKRRMAMEQGNNTNYVPFVPFPPDYFAKKDKQPENGASTDKDNDGTSANISVPQTSHSLGNSVQNPGNQQEQNYSFSAKSSENSWVDHSYGRPSGNTLKSNELQPGDMENLKAGSWKDGADGAKSVSSSTPRYESPTNIRESWKGGFSVKSLEGSLVTEPDPLDMSEEAKAQRWFRRAAQIKDISELSQIPDEDFPQIMPLRKGVNRFVVSKRKTPLERRLTSQQYRRNLPIVSSEPLKKENNEG</sequence>
<dbReference type="Pfam" id="PF00641">
    <property type="entry name" value="Zn_ribbon_RanBP"/>
    <property type="match status" value="1"/>
</dbReference>
<dbReference type="Gene3D" id="4.10.1060.10">
    <property type="entry name" value="Zinc finger, RanBP2-type"/>
    <property type="match status" value="2"/>
</dbReference>
<keyword evidence="8" id="KW-1185">Reference proteome</keyword>
<feature type="region of interest" description="Disordered" evidence="5">
    <location>
        <begin position="775"/>
        <end position="801"/>
    </location>
</feature>
<accession>A0AAP0P2V8</accession>
<comment type="caution">
    <text evidence="7">The sequence shown here is derived from an EMBL/GenBank/DDBJ whole genome shotgun (WGS) entry which is preliminary data.</text>
</comment>
<evidence type="ECO:0000256" key="4">
    <source>
        <dbReference type="PROSITE-ProRule" id="PRU00322"/>
    </source>
</evidence>
<dbReference type="AlphaFoldDB" id="A0AAP0P2V8"/>
<evidence type="ECO:0000259" key="6">
    <source>
        <dbReference type="PROSITE" id="PS50199"/>
    </source>
</evidence>
<feature type="region of interest" description="Disordered" evidence="5">
    <location>
        <begin position="401"/>
        <end position="432"/>
    </location>
</feature>
<dbReference type="GO" id="GO:0005737">
    <property type="term" value="C:cytoplasm"/>
    <property type="evidence" value="ECO:0007669"/>
    <property type="project" value="TreeGrafter"/>
</dbReference>
<dbReference type="GO" id="GO:0003729">
    <property type="term" value="F:mRNA binding"/>
    <property type="evidence" value="ECO:0007669"/>
    <property type="project" value="TreeGrafter"/>
</dbReference>
<feature type="compositionally biased region" description="Polar residues" evidence="5">
    <location>
        <begin position="650"/>
        <end position="659"/>
    </location>
</feature>
<keyword evidence="2 4" id="KW-0863">Zinc-finger</keyword>